<dbReference type="EMBL" id="UINC01035258">
    <property type="protein sequence ID" value="SVB27385.1"/>
    <property type="molecule type" value="Genomic_DNA"/>
</dbReference>
<evidence type="ECO:0000313" key="1">
    <source>
        <dbReference type="EMBL" id="SVB27385.1"/>
    </source>
</evidence>
<sequence length="67" mass="7829">LMGLLKSNGVLAIMTQILTPQIDFEQWYYNNDPSHIGFFSEKALSFLAEKWQAELYVISERVVMFKK</sequence>
<accession>A0A382CMV3</accession>
<protein>
    <submittedName>
        <fullName evidence="1">Uncharacterized protein</fullName>
    </submittedName>
</protein>
<proteinExistence type="predicted"/>
<reference evidence="1" key="1">
    <citation type="submission" date="2018-05" db="EMBL/GenBank/DDBJ databases">
        <authorList>
            <person name="Lanie J.A."/>
            <person name="Ng W.-L."/>
            <person name="Kazmierczak K.M."/>
            <person name="Andrzejewski T.M."/>
            <person name="Davidsen T.M."/>
            <person name="Wayne K.J."/>
            <person name="Tettelin H."/>
            <person name="Glass J.I."/>
            <person name="Rusch D."/>
            <person name="Podicherti R."/>
            <person name="Tsui H.-C.T."/>
            <person name="Winkler M.E."/>
        </authorList>
    </citation>
    <scope>NUCLEOTIDE SEQUENCE</scope>
</reference>
<dbReference type="AlphaFoldDB" id="A0A382CMV3"/>
<name>A0A382CMV3_9ZZZZ</name>
<gene>
    <name evidence="1" type="ORF">METZ01_LOCUS180239</name>
</gene>
<feature type="non-terminal residue" evidence="1">
    <location>
        <position position="1"/>
    </location>
</feature>
<organism evidence="1">
    <name type="scientific">marine metagenome</name>
    <dbReference type="NCBI Taxonomy" id="408172"/>
    <lineage>
        <taxon>unclassified sequences</taxon>
        <taxon>metagenomes</taxon>
        <taxon>ecological metagenomes</taxon>
    </lineage>
</organism>